<comment type="caution">
    <text evidence="9">The sequence shown here is derived from an EMBL/GenBank/DDBJ whole genome shotgun (WGS) entry which is preliminary data.</text>
</comment>
<keyword evidence="1 6" id="KW-0597">Phosphoprotein</keyword>
<dbReference type="Proteomes" id="UP000095463">
    <property type="component" value="Unassembled WGS sequence"/>
</dbReference>
<dbReference type="InterPro" id="IPR036388">
    <property type="entry name" value="WH-like_DNA-bd_sf"/>
</dbReference>
<dbReference type="InterPro" id="IPR011006">
    <property type="entry name" value="CheY-like_superfamily"/>
</dbReference>
<evidence type="ECO:0000256" key="6">
    <source>
        <dbReference type="PROSITE-ProRule" id="PRU00169"/>
    </source>
</evidence>
<keyword evidence="4 9" id="KW-0238">DNA-binding</keyword>
<dbReference type="AlphaFoldDB" id="A0A1E5XJE8"/>
<dbReference type="InterPro" id="IPR000792">
    <property type="entry name" value="Tscrpt_reg_LuxR_C"/>
</dbReference>
<evidence type="ECO:0000313" key="9">
    <source>
        <dbReference type="EMBL" id="OEO28709.1"/>
    </source>
</evidence>
<dbReference type="Pfam" id="PF00072">
    <property type="entry name" value="Response_reg"/>
    <property type="match status" value="1"/>
</dbReference>
<evidence type="ECO:0000256" key="3">
    <source>
        <dbReference type="ARBA" id="ARBA00023015"/>
    </source>
</evidence>
<evidence type="ECO:0000256" key="4">
    <source>
        <dbReference type="ARBA" id="ARBA00023125"/>
    </source>
</evidence>
<accession>A0A1E5XJE8</accession>
<dbReference type="EMBL" id="LAJE02000362">
    <property type="protein sequence ID" value="OEO28709.1"/>
    <property type="molecule type" value="Genomic_DNA"/>
</dbReference>
<dbReference type="PANTHER" id="PTHR44688">
    <property type="entry name" value="DNA-BINDING TRANSCRIPTIONAL ACTIVATOR DEVR_DOSR"/>
    <property type="match status" value="1"/>
</dbReference>
<name>A0A1E5XJE8_9HYPH</name>
<dbReference type="PROSITE" id="PS00622">
    <property type="entry name" value="HTH_LUXR_1"/>
    <property type="match status" value="1"/>
</dbReference>
<evidence type="ECO:0000256" key="1">
    <source>
        <dbReference type="ARBA" id="ARBA00022553"/>
    </source>
</evidence>
<dbReference type="PANTHER" id="PTHR44688:SF16">
    <property type="entry name" value="DNA-BINDING TRANSCRIPTIONAL ACTIVATOR DEVR_DOSR"/>
    <property type="match status" value="1"/>
</dbReference>
<organism evidence="9 10">
    <name type="scientific">Devosia insulae DS-56</name>
    <dbReference type="NCBI Taxonomy" id="1116389"/>
    <lineage>
        <taxon>Bacteria</taxon>
        <taxon>Pseudomonadati</taxon>
        <taxon>Pseudomonadota</taxon>
        <taxon>Alphaproteobacteria</taxon>
        <taxon>Hyphomicrobiales</taxon>
        <taxon>Devosiaceae</taxon>
        <taxon>Devosia</taxon>
    </lineage>
</organism>
<dbReference type="CDD" id="cd17537">
    <property type="entry name" value="REC_FixJ"/>
    <property type="match status" value="1"/>
</dbReference>
<dbReference type="SUPFAM" id="SSF46894">
    <property type="entry name" value="C-terminal effector domain of the bipartite response regulators"/>
    <property type="match status" value="1"/>
</dbReference>
<evidence type="ECO:0000256" key="5">
    <source>
        <dbReference type="ARBA" id="ARBA00023163"/>
    </source>
</evidence>
<sequence>MIQQTSGQTRPGTELAAPFVAVVDDDPAVLEALDSLLRSISLATRLFGSPAELLAAQLPDAPGCIVLDVRLPGVSGLDFQGQLVERGIGRPIVFMTGHGDIPMSVRAMKAGAVDFLSKPFRDQDMLDAVTSAIERDRQQRAATSSRNELAAEFETLTTREREVMTHVVAGLMNKQVAGILGLSEITVKIHRGNVMRKMGVRTLADLVRKAEALGIKP</sequence>
<evidence type="ECO:0000313" key="10">
    <source>
        <dbReference type="Proteomes" id="UP000095463"/>
    </source>
</evidence>
<protein>
    <submittedName>
        <fullName evidence="9">DNA-binding response regulator</fullName>
    </submittedName>
</protein>
<dbReference type="Pfam" id="PF00196">
    <property type="entry name" value="GerE"/>
    <property type="match status" value="1"/>
</dbReference>
<dbReference type="RefSeq" id="WP_069912010.1">
    <property type="nucleotide sequence ID" value="NZ_LAJE02000362.1"/>
</dbReference>
<feature type="domain" description="HTH luxR-type" evidence="7">
    <location>
        <begin position="149"/>
        <end position="214"/>
    </location>
</feature>
<dbReference type="InterPro" id="IPR016032">
    <property type="entry name" value="Sig_transdc_resp-reg_C-effctor"/>
</dbReference>
<reference evidence="9 10" key="1">
    <citation type="journal article" date="2015" name="Genome Announc.">
        <title>Genome Assemblies of Three Soil-Associated Devosia species: D. insulae, D. limi, and D. soli.</title>
        <authorList>
            <person name="Hassan Y.I."/>
            <person name="Lepp D."/>
            <person name="Zhou T."/>
        </authorList>
    </citation>
    <scope>NUCLEOTIDE SEQUENCE [LARGE SCALE GENOMIC DNA]</scope>
    <source>
        <strain evidence="9 10">DS-56</strain>
    </source>
</reference>
<feature type="domain" description="Response regulatory" evidence="8">
    <location>
        <begin position="19"/>
        <end position="133"/>
    </location>
</feature>
<evidence type="ECO:0000259" key="7">
    <source>
        <dbReference type="PROSITE" id="PS50043"/>
    </source>
</evidence>
<dbReference type="GO" id="GO:0003677">
    <property type="term" value="F:DNA binding"/>
    <property type="evidence" value="ECO:0007669"/>
    <property type="project" value="UniProtKB-KW"/>
</dbReference>
<dbReference type="FunFam" id="3.40.50.2300:FF:000018">
    <property type="entry name" value="DNA-binding transcriptional regulator NtrC"/>
    <property type="match status" value="1"/>
</dbReference>
<dbReference type="InterPro" id="IPR001789">
    <property type="entry name" value="Sig_transdc_resp-reg_receiver"/>
</dbReference>
<dbReference type="SMART" id="SM00448">
    <property type="entry name" value="REC"/>
    <property type="match status" value="1"/>
</dbReference>
<evidence type="ECO:0000259" key="8">
    <source>
        <dbReference type="PROSITE" id="PS50110"/>
    </source>
</evidence>
<dbReference type="OrthoDB" id="9782655at2"/>
<dbReference type="GO" id="GO:0000160">
    <property type="term" value="P:phosphorelay signal transduction system"/>
    <property type="evidence" value="ECO:0007669"/>
    <property type="project" value="UniProtKB-KW"/>
</dbReference>
<dbReference type="SMART" id="SM00421">
    <property type="entry name" value="HTH_LUXR"/>
    <property type="match status" value="1"/>
</dbReference>
<dbReference type="PROSITE" id="PS50043">
    <property type="entry name" value="HTH_LUXR_2"/>
    <property type="match status" value="1"/>
</dbReference>
<keyword evidence="10" id="KW-1185">Reference proteome</keyword>
<keyword evidence="3" id="KW-0805">Transcription regulation</keyword>
<keyword evidence="5" id="KW-0804">Transcription</keyword>
<gene>
    <name evidence="9" type="ORF">VW23_003555</name>
</gene>
<dbReference type="SUPFAM" id="SSF52172">
    <property type="entry name" value="CheY-like"/>
    <property type="match status" value="1"/>
</dbReference>
<dbReference type="Gene3D" id="1.10.10.10">
    <property type="entry name" value="Winged helix-like DNA-binding domain superfamily/Winged helix DNA-binding domain"/>
    <property type="match status" value="1"/>
</dbReference>
<keyword evidence="2" id="KW-0902">Two-component regulatory system</keyword>
<dbReference type="PROSITE" id="PS50110">
    <property type="entry name" value="RESPONSE_REGULATORY"/>
    <property type="match status" value="1"/>
</dbReference>
<dbReference type="PRINTS" id="PR00038">
    <property type="entry name" value="HTHLUXR"/>
</dbReference>
<evidence type="ECO:0000256" key="2">
    <source>
        <dbReference type="ARBA" id="ARBA00023012"/>
    </source>
</evidence>
<feature type="modified residue" description="4-aspartylphosphate" evidence="6">
    <location>
        <position position="68"/>
    </location>
</feature>
<dbReference type="CDD" id="cd06170">
    <property type="entry name" value="LuxR_C_like"/>
    <property type="match status" value="1"/>
</dbReference>
<dbReference type="Gene3D" id="3.40.50.2300">
    <property type="match status" value="1"/>
</dbReference>
<proteinExistence type="predicted"/>
<dbReference type="GO" id="GO:0006355">
    <property type="term" value="P:regulation of DNA-templated transcription"/>
    <property type="evidence" value="ECO:0007669"/>
    <property type="project" value="InterPro"/>
</dbReference>